<organism evidence="2 3">
    <name type="scientific">Plasmodium ovale curtisi</name>
    <dbReference type="NCBI Taxonomy" id="864141"/>
    <lineage>
        <taxon>Eukaryota</taxon>
        <taxon>Sar</taxon>
        <taxon>Alveolata</taxon>
        <taxon>Apicomplexa</taxon>
        <taxon>Aconoidasida</taxon>
        <taxon>Haemosporida</taxon>
        <taxon>Plasmodiidae</taxon>
        <taxon>Plasmodium</taxon>
        <taxon>Plasmodium (Plasmodium)</taxon>
    </lineage>
</organism>
<dbReference type="AlphaFoldDB" id="A0A1A8XC54"/>
<proteinExistence type="predicted"/>
<feature type="region of interest" description="Disordered" evidence="1">
    <location>
        <begin position="1"/>
        <end position="61"/>
    </location>
</feature>
<accession>A0A1A8XC54</accession>
<gene>
    <name evidence="2" type="ORF">POVCU1_070520</name>
</gene>
<evidence type="ECO:0000256" key="1">
    <source>
        <dbReference type="SAM" id="MobiDB-lite"/>
    </source>
</evidence>
<dbReference type="Proteomes" id="UP000078546">
    <property type="component" value="Unassembled WGS sequence"/>
</dbReference>
<evidence type="ECO:0000313" key="3">
    <source>
        <dbReference type="Proteomes" id="UP000078546"/>
    </source>
</evidence>
<evidence type="ECO:0000313" key="2">
    <source>
        <dbReference type="EMBL" id="SBT01886.1"/>
    </source>
</evidence>
<protein>
    <submittedName>
        <fullName evidence="2">Unspecified product</fullName>
    </submittedName>
</protein>
<reference evidence="3" key="1">
    <citation type="submission" date="2016-05" db="EMBL/GenBank/DDBJ databases">
        <authorList>
            <person name="Naeem Raeece"/>
        </authorList>
    </citation>
    <scope>NUCLEOTIDE SEQUENCE [LARGE SCALE GENOMIC DNA]</scope>
</reference>
<dbReference type="EMBL" id="FLQV01002846">
    <property type="protein sequence ID" value="SBT01886.1"/>
    <property type="molecule type" value="Genomic_DNA"/>
</dbReference>
<name>A0A1A8XC54_PLAOA</name>
<sequence>MPQDSRQEPLSGTHGHGPGAPVTPARPVGSDTALAQEKSGIGAKIRKISGGNPNSINNMDRGEIDGFLDNKQESGDMFIGNTAKYISYQPL</sequence>